<dbReference type="RefSeq" id="WP_132252263.1">
    <property type="nucleotide sequence ID" value="NZ_SMAL01000005.1"/>
</dbReference>
<comment type="caution">
    <text evidence="2">The sequence shown here is derived from an EMBL/GenBank/DDBJ whole genome shotgun (WGS) entry which is preliminary data.</text>
</comment>
<dbReference type="AlphaFoldDB" id="A0A4R3MK28"/>
<evidence type="ECO:0000259" key="1">
    <source>
        <dbReference type="Pfam" id="PF07833"/>
    </source>
</evidence>
<sequence length="420" mass="47887">MKKSSKFILALVLCTTLLFTPIISGNEVQEVNLLVNHIEVEFDQSALWVEDTLYVPFRPLFDTLGGEVIWDEASRTATGIFEEYTVSIQIDTQMISTNDETFINEDILILNGRLLIPAKMATELLPVYAYWFEEYNAVLLAIPSQGFLWEVNHNDVKVYMLGSIHFGRENMYPLRNEITNAFLTSDYLALEADGMNISNETVEYITSKMMYTDGTTIKDHISEETYDELVSYLTNLGVDIELVITHKPWQLAMELSGLFYNFAEAYAELGIETYFLNMKPEEMPIIELEGLISQIDMLDGFSKDLQEINLLSSLVDLEETVMGIDSLYETWMKGDLATLESLVFPELDEEMTEKELELFNEYNNAMHTVRNHGMADSIEEFLLSDEAATYFVIIGAAHFVGEDSIINILIDKGFEVISYN</sequence>
<protein>
    <recommendedName>
        <fullName evidence="1">Copper amine oxidase-like N-terminal domain-containing protein</fullName>
    </recommendedName>
</protein>
<dbReference type="Proteomes" id="UP000294902">
    <property type="component" value="Unassembled WGS sequence"/>
</dbReference>
<dbReference type="CDD" id="cd14789">
    <property type="entry name" value="Tiki"/>
    <property type="match status" value="1"/>
</dbReference>
<evidence type="ECO:0000313" key="3">
    <source>
        <dbReference type="Proteomes" id="UP000294902"/>
    </source>
</evidence>
<dbReference type="SUPFAM" id="SSF55383">
    <property type="entry name" value="Copper amine oxidase, domain N"/>
    <property type="match status" value="1"/>
</dbReference>
<dbReference type="EMBL" id="SMAL01000005">
    <property type="protein sequence ID" value="TCT14635.1"/>
    <property type="molecule type" value="Genomic_DNA"/>
</dbReference>
<dbReference type="OrthoDB" id="357294at2"/>
<proteinExistence type="predicted"/>
<accession>A0A4R3MK28</accession>
<dbReference type="InterPro" id="IPR002816">
    <property type="entry name" value="TraB/PrgY/GumN_fam"/>
</dbReference>
<dbReference type="Gene3D" id="3.30.457.10">
    <property type="entry name" value="Copper amine oxidase-like, N-terminal domain"/>
    <property type="match status" value="1"/>
</dbReference>
<organism evidence="2 3">
    <name type="scientific">Natranaerovirga pectinivora</name>
    <dbReference type="NCBI Taxonomy" id="682400"/>
    <lineage>
        <taxon>Bacteria</taxon>
        <taxon>Bacillati</taxon>
        <taxon>Bacillota</taxon>
        <taxon>Clostridia</taxon>
        <taxon>Lachnospirales</taxon>
        <taxon>Natranaerovirgaceae</taxon>
        <taxon>Natranaerovirga</taxon>
    </lineage>
</organism>
<feature type="domain" description="Copper amine oxidase-like N-terminal" evidence="1">
    <location>
        <begin position="35"/>
        <end position="138"/>
    </location>
</feature>
<evidence type="ECO:0000313" key="2">
    <source>
        <dbReference type="EMBL" id="TCT14635.1"/>
    </source>
</evidence>
<dbReference type="PANTHER" id="PTHR40590:SF1">
    <property type="entry name" value="CYTOPLASMIC PROTEIN"/>
    <property type="match status" value="1"/>
</dbReference>
<dbReference type="PANTHER" id="PTHR40590">
    <property type="entry name" value="CYTOPLASMIC PROTEIN-RELATED"/>
    <property type="match status" value="1"/>
</dbReference>
<dbReference type="Pfam" id="PF01963">
    <property type="entry name" value="TraB_PrgY_gumN"/>
    <property type="match status" value="1"/>
</dbReference>
<dbReference type="InterPro" id="IPR012854">
    <property type="entry name" value="Cu_amine_oxidase-like_N"/>
</dbReference>
<gene>
    <name evidence="2" type="ORF">EDC18_105116</name>
</gene>
<dbReference type="InterPro" id="IPR047111">
    <property type="entry name" value="YbaP-like"/>
</dbReference>
<dbReference type="InterPro" id="IPR036582">
    <property type="entry name" value="Mao_N_sf"/>
</dbReference>
<keyword evidence="3" id="KW-1185">Reference proteome</keyword>
<dbReference type="Pfam" id="PF07833">
    <property type="entry name" value="Cu_amine_oxidN1"/>
    <property type="match status" value="1"/>
</dbReference>
<name>A0A4R3MK28_9FIRM</name>
<reference evidence="2 3" key="1">
    <citation type="submission" date="2019-03" db="EMBL/GenBank/DDBJ databases">
        <title>Genomic Encyclopedia of Type Strains, Phase IV (KMG-IV): sequencing the most valuable type-strain genomes for metagenomic binning, comparative biology and taxonomic classification.</title>
        <authorList>
            <person name="Goeker M."/>
        </authorList>
    </citation>
    <scope>NUCLEOTIDE SEQUENCE [LARGE SCALE GENOMIC DNA]</scope>
    <source>
        <strain evidence="2 3">DSM 24629</strain>
    </source>
</reference>